<evidence type="ECO:0000313" key="2">
    <source>
        <dbReference type="EMBL" id="KDN54976.1"/>
    </source>
</evidence>
<gene>
    <name evidence="2" type="ORF">FEM21_19810</name>
</gene>
<comment type="caution">
    <text evidence="2">The sequence shown here is derived from an EMBL/GenBank/DDBJ whole genome shotgun (WGS) entry which is preliminary data.</text>
</comment>
<name>A0A066WMA9_9FLAO</name>
<dbReference type="EMBL" id="JNCA01000017">
    <property type="protein sequence ID" value="KDN54976.1"/>
    <property type="molecule type" value="Genomic_DNA"/>
</dbReference>
<feature type="transmembrane region" description="Helical" evidence="1">
    <location>
        <begin position="112"/>
        <end position="133"/>
    </location>
</feature>
<feature type="transmembrane region" description="Helical" evidence="1">
    <location>
        <begin position="72"/>
        <end position="92"/>
    </location>
</feature>
<feature type="transmembrane region" description="Helical" evidence="1">
    <location>
        <begin position="41"/>
        <end position="60"/>
    </location>
</feature>
<keyword evidence="3" id="KW-1185">Reference proteome</keyword>
<dbReference type="AlphaFoldDB" id="A0A066WMA9"/>
<protein>
    <submittedName>
        <fullName evidence="2">Uncharacterized protein</fullName>
    </submittedName>
</protein>
<accession>A0A066WMA9</accession>
<evidence type="ECO:0000313" key="3">
    <source>
        <dbReference type="Proteomes" id="UP000027064"/>
    </source>
</evidence>
<reference evidence="2 3" key="1">
    <citation type="submission" date="2014-05" db="EMBL/GenBank/DDBJ databases">
        <title>Genome Sequence of Flavobacterium sp. EM1321.</title>
        <authorList>
            <person name="Shin S.-K."/>
            <person name="Yi H."/>
        </authorList>
    </citation>
    <scope>NUCLEOTIDE SEQUENCE [LARGE SCALE GENOMIC DNA]</scope>
    <source>
        <strain evidence="2 3">EM1321</strain>
    </source>
</reference>
<dbReference type="STRING" id="1492738.FEM21_19810"/>
<organism evidence="2 3">
    <name type="scientific">Flavobacterium seoulense</name>
    <dbReference type="NCBI Taxonomy" id="1492738"/>
    <lineage>
        <taxon>Bacteria</taxon>
        <taxon>Pseudomonadati</taxon>
        <taxon>Bacteroidota</taxon>
        <taxon>Flavobacteriia</taxon>
        <taxon>Flavobacteriales</taxon>
        <taxon>Flavobacteriaceae</taxon>
        <taxon>Flavobacterium</taxon>
    </lineage>
</organism>
<keyword evidence="1" id="KW-0812">Transmembrane</keyword>
<keyword evidence="1" id="KW-0472">Membrane</keyword>
<dbReference type="Proteomes" id="UP000027064">
    <property type="component" value="Unassembled WGS sequence"/>
</dbReference>
<dbReference type="PATRIC" id="fig|1492738.3.peg.1969"/>
<keyword evidence="1" id="KW-1133">Transmembrane helix</keyword>
<evidence type="ECO:0000256" key="1">
    <source>
        <dbReference type="SAM" id="Phobius"/>
    </source>
</evidence>
<proteinExistence type="predicted"/>
<sequence length="146" mass="17043">MAFKNYIPQISFTLLLLLAIPFESGFTIQSLTGWNMVISSTSYLEIIVLIIVSIITFIYWKTLKSKIDLKLFVLHFLLTIPIVMWARFNFPIRQITAKNSIGIFEMISLINVILYIILILFFIGQVFFTILLFKIRQENKSLFLKP</sequence>